<dbReference type="AlphaFoldDB" id="A0A0F6H893"/>
<reference evidence="1 2" key="1">
    <citation type="submission" date="2012-09" db="EMBL/GenBank/DDBJ databases">
        <authorList>
            <person name="Harkins D.M."/>
            <person name="Durkin A.S."/>
            <person name="Brinkac L.M."/>
            <person name="Selengut J.D."/>
            <person name="Sanka R."/>
            <person name="DePew J."/>
            <person name="Purushe J."/>
            <person name="Chanthongthip A."/>
            <person name="Lattana O."/>
            <person name="Phetsouvanh R."/>
            <person name="Newton P.N."/>
            <person name="Vinetz J.M."/>
            <person name="Sutton G.G."/>
            <person name="Nelson W.C."/>
            <person name="Fouts D.E."/>
        </authorList>
    </citation>
    <scope>NUCLEOTIDE SEQUENCE [LARGE SCALE GENOMIC DNA]</scope>
    <source>
        <strain evidence="1 2">UI 12621</strain>
    </source>
</reference>
<sequence>MICSKFHIILQKNLNFAVDPTFSKQKQTVDFWKMWEHSQITPNLEFLTY</sequence>
<accession>A0A0F6H893</accession>
<organism evidence="1 2">
    <name type="scientific">Leptospira interrogans str. UI 12621</name>
    <dbReference type="NCBI Taxonomy" id="1049937"/>
    <lineage>
        <taxon>Bacteria</taxon>
        <taxon>Pseudomonadati</taxon>
        <taxon>Spirochaetota</taxon>
        <taxon>Spirochaetia</taxon>
        <taxon>Leptospirales</taxon>
        <taxon>Leptospiraceae</taxon>
        <taxon>Leptospira</taxon>
    </lineage>
</organism>
<comment type="caution">
    <text evidence="1">The sequence shown here is derived from an EMBL/GenBank/DDBJ whole genome shotgun (WGS) entry which is preliminary data.</text>
</comment>
<proteinExistence type="predicted"/>
<name>A0A0F6H893_LEPIR</name>
<dbReference type="EMBL" id="AHNQ02000033">
    <property type="protein sequence ID" value="EKO24463.1"/>
    <property type="molecule type" value="Genomic_DNA"/>
</dbReference>
<gene>
    <name evidence="1" type="ORF">LEP1GSC104_0732</name>
</gene>
<dbReference type="Proteomes" id="UP000006324">
    <property type="component" value="Unassembled WGS sequence"/>
</dbReference>
<evidence type="ECO:0000313" key="2">
    <source>
        <dbReference type="Proteomes" id="UP000006324"/>
    </source>
</evidence>
<evidence type="ECO:0000313" key="1">
    <source>
        <dbReference type="EMBL" id="EKO24463.1"/>
    </source>
</evidence>
<protein>
    <submittedName>
        <fullName evidence="1">Uncharacterized protein</fullName>
    </submittedName>
</protein>